<reference evidence="7 8" key="1">
    <citation type="journal article" date="2015" name="Sci. Rep.">
        <title>Chromosome-level genome map provides insights into diverse defense mechanisms in the medicinal fungus Ganoderma sinense.</title>
        <authorList>
            <person name="Zhu Y."/>
            <person name="Xu J."/>
            <person name="Sun C."/>
            <person name="Zhou S."/>
            <person name="Xu H."/>
            <person name="Nelson D.R."/>
            <person name="Qian J."/>
            <person name="Song J."/>
            <person name="Luo H."/>
            <person name="Xiang L."/>
            <person name="Li Y."/>
            <person name="Xu Z."/>
            <person name="Ji A."/>
            <person name="Wang L."/>
            <person name="Lu S."/>
            <person name="Hayward A."/>
            <person name="Sun W."/>
            <person name="Li X."/>
            <person name="Schwartz D.C."/>
            <person name="Wang Y."/>
            <person name="Chen S."/>
        </authorList>
    </citation>
    <scope>NUCLEOTIDE SEQUENCE [LARGE SCALE GENOMIC DNA]</scope>
    <source>
        <strain evidence="7 8">ZZ0214-1</strain>
    </source>
</reference>
<dbReference type="PROSITE" id="PS50102">
    <property type="entry name" value="RRM"/>
    <property type="match status" value="1"/>
</dbReference>
<dbReference type="InterPro" id="IPR052462">
    <property type="entry name" value="SLIRP/GR-RBP-like"/>
</dbReference>
<organism evidence="7 8">
    <name type="scientific">Ganoderma sinense ZZ0214-1</name>
    <dbReference type="NCBI Taxonomy" id="1077348"/>
    <lineage>
        <taxon>Eukaryota</taxon>
        <taxon>Fungi</taxon>
        <taxon>Dikarya</taxon>
        <taxon>Basidiomycota</taxon>
        <taxon>Agaricomycotina</taxon>
        <taxon>Agaricomycetes</taxon>
        <taxon>Polyporales</taxon>
        <taxon>Polyporaceae</taxon>
        <taxon>Ganoderma</taxon>
    </lineage>
</organism>
<dbReference type="InterPro" id="IPR035979">
    <property type="entry name" value="RBD_domain_sf"/>
</dbReference>
<dbReference type="SMART" id="SM00360">
    <property type="entry name" value="RRM"/>
    <property type="match status" value="1"/>
</dbReference>
<dbReference type="InterPro" id="IPR039157">
    <property type="entry name" value="RBM18_RRM"/>
</dbReference>
<evidence type="ECO:0000256" key="1">
    <source>
        <dbReference type="ARBA" id="ARBA00021141"/>
    </source>
</evidence>
<evidence type="ECO:0000256" key="5">
    <source>
        <dbReference type="SAM" id="MobiDB-lite"/>
    </source>
</evidence>
<dbReference type="OrthoDB" id="6730379at2759"/>
<evidence type="ECO:0000259" key="6">
    <source>
        <dbReference type="PROSITE" id="PS50102"/>
    </source>
</evidence>
<dbReference type="PANTHER" id="PTHR48027">
    <property type="entry name" value="HETEROGENEOUS NUCLEAR RIBONUCLEOPROTEIN 87F-RELATED"/>
    <property type="match status" value="1"/>
</dbReference>
<evidence type="ECO:0000313" key="7">
    <source>
        <dbReference type="EMBL" id="PIL27421.1"/>
    </source>
</evidence>
<evidence type="ECO:0000256" key="2">
    <source>
        <dbReference type="ARBA" id="ARBA00022884"/>
    </source>
</evidence>
<dbReference type="GO" id="GO:0003723">
    <property type="term" value="F:RNA binding"/>
    <property type="evidence" value="ECO:0007669"/>
    <property type="project" value="UniProtKB-UniRule"/>
</dbReference>
<dbReference type="EMBL" id="AYKW01000034">
    <property type="protein sequence ID" value="PIL27421.1"/>
    <property type="molecule type" value="Genomic_DNA"/>
</dbReference>
<keyword evidence="8" id="KW-1185">Reference proteome</keyword>
<protein>
    <recommendedName>
        <fullName evidence="1">Probable RNA-binding protein 18</fullName>
    </recommendedName>
    <alternativeName>
        <fullName evidence="3">RNA-binding motif protein 18</fullName>
    </alternativeName>
</protein>
<dbReference type="Proteomes" id="UP000230002">
    <property type="component" value="Unassembled WGS sequence"/>
</dbReference>
<dbReference type="STRING" id="1077348.A0A2G8S0Y2"/>
<feature type="domain" description="RRM" evidence="6">
    <location>
        <begin position="61"/>
        <end position="142"/>
    </location>
</feature>
<dbReference type="Gene3D" id="3.30.70.330">
    <property type="match status" value="1"/>
</dbReference>
<dbReference type="InterPro" id="IPR012677">
    <property type="entry name" value="Nucleotide-bd_a/b_plait_sf"/>
</dbReference>
<dbReference type="InterPro" id="IPR000504">
    <property type="entry name" value="RRM_dom"/>
</dbReference>
<sequence length="335" mass="34527">MATTPQDLSPAVASPERTPPRTASLSAALEDHLSYPAASEPIAPPTSSSSSVAQLRPLLKDRLYVGNLHPSVDEYSLLQAFSKFGKISKLDYLFHKSGPLKGKPRGYAFVEFSNKEDADKALSHANNKLLRGRKLVVTYANQAPLDSASGLPGAGMKYRRAISDVGKPTTLSLLKSAGTGRSDATDAKIARMEAKLRQLEGASSALTSGSGTGASTSASAASTVSSLFAHPSLPPKPIAAIAALDAAARQAPTTSSAMAAASRSRASGGVREKSRQAAPSLPSLPIVPPTQSVKRLEKSSQSAASASTNAKGLPNKKGVLSGVRIVKTKNTSSAG</sequence>
<keyword evidence="2 4" id="KW-0694">RNA-binding</keyword>
<evidence type="ECO:0000256" key="4">
    <source>
        <dbReference type="PROSITE-ProRule" id="PRU00176"/>
    </source>
</evidence>
<dbReference type="AlphaFoldDB" id="A0A2G8S0Y2"/>
<dbReference type="SUPFAM" id="SSF54928">
    <property type="entry name" value="RNA-binding domain, RBD"/>
    <property type="match status" value="1"/>
</dbReference>
<feature type="compositionally biased region" description="Low complexity" evidence="5">
    <location>
        <begin position="254"/>
        <end position="267"/>
    </location>
</feature>
<evidence type="ECO:0000313" key="8">
    <source>
        <dbReference type="Proteomes" id="UP000230002"/>
    </source>
</evidence>
<dbReference type="CDD" id="cd12355">
    <property type="entry name" value="RRM_RBM18"/>
    <property type="match status" value="1"/>
</dbReference>
<gene>
    <name evidence="7" type="ORF">GSI_10569</name>
</gene>
<evidence type="ECO:0000256" key="3">
    <source>
        <dbReference type="ARBA" id="ARBA00030780"/>
    </source>
</evidence>
<name>A0A2G8S0Y2_9APHY</name>
<proteinExistence type="predicted"/>
<feature type="region of interest" description="Disordered" evidence="5">
    <location>
        <begin position="1"/>
        <end position="27"/>
    </location>
</feature>
<dbReference type="Pfam" id="PF00076">
    <property type="entry name" value="RRM_1"/>
    <property type="match status" value="1"/>
</dbReference>
<feature type="region of interest" description="Disordered" evidence="5">
    <location>
        <begin position="254"/>
        <end position="335"/>
    </location>
</feature>
<comment type="caution">
    <text evidence="7">The sequence shown here is derived from an EMBL/GenBank/DDBJ whole genome shotgun (WGS) entry which is preliminary data.</text>
</comment>
<accession>A0A2G8S0Y2</accession>